<protein>
    <submittedName>
        <fullName evidence="1">Uncharacterized protein</fullName>
    </submittedName>
</protein>
<keyword evidence="2" id="KW-1185">Reference proteome</keyword>
<comment type="caution">
    <text evidence="1">The sequence shown here is derived from an EMBL/GenBank/DDBJ whole genome shotgun (WGS) entry which is preliminary data.</text>
</comment>
<organism evidence="1 2">
    <name type="scientific">Acidithiobacillus sulfurivorans</name>
    <dbReference type="NCBI Taxonomy" id="1958756"/>
    <lineage>
        <taxon>Bacteria</taxon>
        <taxon>Pseudomonadati</taxon>
        <taxon>Pseudomonadota</taxon>
        <taxon>Acidithiobacillia</taxon>
        <taxon>Acidithiobacillales</taxon>
        <taxon>Acidithiobacillaceae</taxon>
        <taxon>Acidithiobacillus</taxon>
    </lineage>
</organism>
<proteinExistence type="predicted"/>
<dbReference type="RefSeq" id="WP_215885185.1">
    <property type="nucleotide sequence ID" value="NZ_JAAOMP010000172.1"/>
</dbReference>
<reference evidence="1 2" key="1">
    <citation type="journal article" date="2021" name="ISME J.">
        <title>Genomic evolution of the class Acidithiobacillia: deep-branching Proteobacteria living in extreme acidic conditions.</title>
        <authorList>
            <person name="Moya-Beltran A."/>
            <person name="Beard S."/>
            <person name="Rojas-Villalobos C."/>
            <person name="Issotta F."/>
            <person name="Gallardo Y."/>
            <person name="Ulloa R."/>
            <person name="Giaveno A."/>
            <person name="Degli Esposti M."/>
            <person name="Johnson D.B."/>
            <person name="Quatrini R."/>
        </authorList>
    </citation>
    <scope>NUCLEOTIDE SEQUENCE [LARGE SCALE GENOMIC DNA]</scope>
    <source>
        <strain evidence="1 2">RW2</strain>
    </source>
</reference>
<evidence type="ECO:0000313" key="1">
    <source>
        <dbReference type="EMBL" id="MBU2761704.1"/>
    </source>
</evidence>
<accession>A0ABS6A4L6</accession>
<gene>
    <name evidence="1" type="ORF">HAP95_16355</name>
</gene>
<sequence length="47" mass="5101">MINSNDAEKLVKSSQSANLLVQDLREMVSATDPLLGELAIEILQQAC</sequence>
<dbReference type="Proteomes" id="UP000755654">
    <property type="component" value="Unassembled WGS sequence"/>
</dbReference>
<evidence type="ECO:0000313" key="2">
    <source>
        <dbReference type="Proteomes" id="UP000755654"/>
    </source>
</evidence>
<dbReference type="EMBL" id="JAAOMP010000172">
    <property type="protein sequence ID" value="MBU2761704.1"/>
    <property type="molecule type" value="Genomic_DNA"/>
</dbReference>
<name>A0ABS6A4L6_9PROT</name>